<dbReference type="Proteomes" id="UP000229907">
    <property type="component" value="Chromosome"/>
</dbReference>
<dbReference type="SUPFAM" id="SSF50249">
    <property type="entry name" value="Nucleic acid-binding proteins"/>
    <property type="match status" value="1"/>
</dbReference>
<dbReference type="InterPro" id="IPR012340">
    <property type="entry name" value="NA-bd_OB-fold"/>
</dbReference>
<proteinExistence type="predicted"/>
<feature type="region of interest" description="Disordered" evidence="1">
    <location>
        <begin position="126"/>
        <end position="149"/>
    </location>
</feature>
<evidence type="ECO:0008006" key="4">
    <source>
        <dbReference type="Google" id="ProtNLM"/>
    </source>
</evidence>
<sequence>MMQAMQTVRGNLAANPVFWPEKPDDRGVMLPARWSATVLESRRVRGADGEWRDDPRGPVAVAVNVYGAAAMTLARCDMHRGDPVVAIGEQVRVDSYMTREGEPAARFELTAAAVCFDTILLRRRAEHAADRSRPYAEREAAPDAAGTEA</sequence>
<dbReference type="KEGG" id="bcho:BcFMB_06380"/>
<protein>
    <recommendedName>
        <fullName evidence="4">Single-stranded DNA-binding protein</fullName>
    </recommendedName>
</protein>
<organism evidence="2 3">
    <name type="scientific">Bifidobacterium choerinum</name>
    <dbReference type="NCBI Taxonomy" id="35760"/>
    <lineage>
        <taxon>Bacteria</taxon>
        <taxon>Bacillati</taxon>
        <taxon>Actinomycetota</taxon>
        <taxon>Actinomycetes</taxon>
        <taxon>Bifidobacteriales</taxon>
        <taxon>Bifidobacteriaceae</taxon>
        <taxon>Bifidobacterium</taxon>
    </lineage>
</organism>
<evidence type="ECO:0000256" key="1">
    <source>
        <dbReference type="SAM" id="MobiDB-lite"/>
    </source>
</evidence>
<evidence type="ECO:0000313" key="3">
    <source>
        <dbReference type="Proteomes" id="UP000229907"/>
    </source>
</evidence>
<gene>
    <name evidence="2" type="ORF">BcFMB_06380</name>
</gene>
<accession>A0A2D3D6W4</accession>
<name>A0A2D3D6W4_9BIFI</name>
<dbReference type="AlphaFoldDB" id="A0A2D3D6W4"/>
<dbReference type="Gene3D" id="2.40.50.140">
    <property type="entry name" value="Nucleic acid-binding proteins"/>
    <property type="match status" value="1"/>
</dbReference>
<evidence type="ECO:0000313" key="2">
    <source>
        <dbReference type="EMBL" id="ATU20606.1"/>
    </source>
</evidence>
<dbReference type="RefSeq" id="WP_051920870.1">
    <property type="nucleotide sequence ID" value="NZ_CP018044.1"/>
</dbReference>
<dbReference type="EMBL" id="CP018044">
    <property type="protein sequence ID" value="ATU20606.1"/>
    <property type="molecule type" value="Genomic_DNA"/>
</dbReference>
<reference evidence="2 3" key="1">
    <citation type="submission" date="2016-11" db="EMBL/GenBank/DDBJ databases">
        <title>complete genome sequence of Bifidobacterium choerinum strain FMB-1.</title>
        <authorList>
            <person name="Park C.-S."/>
            <person name="Jung D.-H."/>
            <person name="Choi D.-S."/>
        </authorList>
    </citation>
    <scope>NUCLEOTIDE SEQUENCE [LARGE SCALE GENOMIC DNA]</scope>
    <source>
        <strain evidence="2 3">FMB-1</strain>
    </source>
</reference>
<feature type="compositionally biased region" description="Basic and acidic residues" evidence="1">
    <location>
        <begin position="126"/>
        <end position="141"/>
    </location>
</feature>